<gene>
    <name evidence="4" type="ORF">CYY_007517</name>
</gene>
<keyword evidence="2" id="KW-0472">Membrane</keyword>
<feature type="region of interest" description="Disordered" evidence="1">
    <location>
        <begin position="71"/>
        <end position="102"/>
    </location>
</feature>
<keyword evidence="2" id="KW-0812">Transmembrane</keyword>
<dbReference type="AlphaFoldDB" id="A0A8J4V254"/>
<dbReference type="GO" id="GO:0016787">
    <property type="term" value="F:hydrolase activity"/>
    <property type="evidence" value="ECO:0007669"/>
    <property type="project" value="InterPro"/>
</dbReference>
<feature type="compositionally biased region" description="Low complexity" evidence="1">
    <location>
        <begin position="11"/>
        <end position="22"/>
    </location>
</feature>
<accession>A0A8J4V254</accession>
<keyword evidence="2" id="KW-1133">Transmembrane helix</keyword>
<dbReference type="InterPro" id="IPR004843">
    <property type="entry name" value="Calcineurin-like_PHP"/>
</dbReference>
<dbReference type="Pfam" id="PF00149">
    <property type="entry name" value="Metallophos"/>
    <property type="match status" value="1"/>
</dbReference>
<dbReference type="EMBL" id="AJWJ01000406">
    <property type="protein sequence ID" value="KAF2071162.1"/>
    <property type="molecule type" value="Genomic_DNA"/>
</dbReference>
<protein>
    <recommendedName>
        <fullName evidence="3">Calcineurin-like phosphoesterase domain-containing protein</fullName>
    </recommendedName>
</protein>
<dbReference type="Gene3D" id="3.60.21.10">
    <property type="match status" value="1"/>
</dbReference>
<dbReference type="PANTHER" id="PTHR31302:SF21">
    <property type="entry name" value="CALCINEURIN-LIKE PHOSPHOESTERASE DOMAIN-CONTAINING PROTEIN"/>
    <property type="match status" value="1"/>
</dbReference>
<feature type="transmembrane region" description="Helical" evidence="2">
    <location>
        <begin position="256"/>
        <end position="282"/>
    </location>
</feature>
<comment type="caution">
    <text evidence="4">The sequence shown here is derived from an EMBL/GenBank/DDBJ whole genome shotgun (WGS) entry which is preliminary data.</text>
</comment>
<evidence type="ECO:0000313" key="5">
    <source>
        <dbReference type="Proteomes" id="UP000695562"/>
    </source>
</evidence>
<feature type="domain" description="Calcineurin-like phosphoesterase" evidence="3">
    <location>
        <begin position="362"/>
        <end position="528"/>
    </location>
</feature>
<feature type="transmembrane region" description="Helical" evidence="2">
    <location>
        <begin position="159"/>
        <end position="178"/>
    </location>
</feature>
<sequence>MIKNRKEKKTNNSNISNSNNMSLMKEEPWNPEIGEMTPEMKPAKPVVLNSPIYNAKKDYNKPLIHQTYESFPNNNNSSFSSTSGLNSNNYSNDNSSNNNKGYQFVQPTSTNIESEIEKSLTHPVKRGALIVMILVAILLPTGAYLIGANVRPHSLDLPSYVFLLPSIFIFAPIIAFFYKKKAERPQIRSTGVTMLMTGSFIYYSLFVNLFASTILVPYFKASGGRIWFVSFIIYYLHLCVFIQYTLLSKCKLRPKLYLYLVSYPASTFFTAIILSLPIYFFTPFVESPLAQLVIALFPVALAGIGLYQTTRTLEPNKWTVKELTLRSMDEEEDQLIMKRKVKRVACGPPKDHEITDFKQPISIIQIADPHLGPMMSVDRLRSICENTVKLNPDLVLLTGDFFTVESFNPIDAIDRALEPLKELSGKTFACLGNHDYEEGCVELLEKALERIGCCLLVDKCVMAETRIGKVQILGFDYRHKARQEHITQVCAAYPPIPNVPRIGLLHDPGAFKFIPVDYQLAVFSGHTHGGQIGLNCLGINASIVGITGMPDHSLWQNGNNYLYVHSGQGCRSMMGTMVLRVGVPTEDSLLQVYFEN</sequence>
<feature type="transmembrane region" description="Helical" evidence="2">
    <location>
        <begin position="128"/>
        <end position="147"/>
    </location>
</feature>
<dbReference type="SUPFAM" id="SSF56300">
    <property type="entry name" value="Metallo-dependent phosphatases"/>
    <property type="match status" value="1"/>
</dbReference>
<evidence type="ECO:0000256" key="1">
    <source>
        <dbReference type="SAM" id="MobiDB-lite"/>
    </source>
</evidence>
<evidence type="ECO:0000313" key="4">
    <source>
        <dbReference type="EMBL" id="KAF2071162.1"/>
    </source>
</evidence>
<dbReference type="PANTHER" id="PTHR31302">
    <property type="entry name" value="TRANSMEMBRANE PROTEIN WITH METALLOPHOSPHOESTERASE DOMAIN-RELATED"/>
    <property type="match status" value="1"/>
</dbReference>
<dbReference type="OrthoDB" id="17780at2759"/>
<evidence type="ECO:0000256" key="2">
    <source>
        <dbReference type="SAM" id="Phobius"/>
    </source>
</evidence>
<keyword evidence="5" id="KW-1185">Reference proteome</keyword>
<proteinExistence type="predicted"/>
<reference evidence="4" key="1">
    <citation type="submission" date="2020-01" db="EMBL/GenBank/DDBJ databases">
        <title>Development of genomics and gene disruption for Polysphondylium violaceum indicates a role for the polyketide synthase stlB in stalk morphogenesis.</title>
        <authorList>
            <person name="Narita B."/>
            <person name="Kawabe Y."/>
            <person name="Kin K."/>
            <person name="Saito T."/>
            <person name="Gibbs R."/>
            <person name="Kuspa A."/>
            <person name="Muzny D."/>
            <person name="Queller D."/>
            <person name="Richards S."/>
            <person name="Strassman J."/>
            <person name="Sucgang R."/>
            <person name="Worley K."/>
            <person name="Schaap P."/>
        </authorList>
    </citation>
    <scope>NUCLEOTIDE SEQUENCE</scope>
    <source>
        <strain evidence="4">QSvi11</strain>
    </source>
</reference>
<feature type="region of interest" description="Disordered" evidence="1">
    <location>
        <begin position="1"/>
        <end position="26"/>
    </location>
</feature>
<organism evidence="4 5">
    <name type="scientific">Polysphondylium violaceum</name>
    <dbReference type="NCBI Taxonomy" id="133409"/>
    <lineage>
        <taxon>Eukaryota</taxon>
        <taxon>Amoebozoa</taxon>
        <taxon>Evosea</taxon>
        <taxon>Eumycetozoa</taxon>
        <taxon>Dictyostelia</taxon>
        <taxon>Dictyosteliales</taxon>
        <taxon>Dictyosteliaceae</taxon>
        <taxon>Polysphondylium</taxon>
    </lineage>
</organism>
<feature type="transmembrane region" description="Helical" evidence="2">
    <location>
        <begin position="288"/>
        <end position="307"/>
    </location>
</feature>
<name>A0A8J4V254_9MYCE</name>
<evidence type="ECO:0000259" key="3">
    <source>
        <dbReference type="Pfam" id="PF00149"/>
    </source>
</evidence>
<feature type="transmembrane region" description="Helical" evidence="2">
    <location>
        <begin position="225"/>
        <end position="244"/>
    </location>
</feature>
<dbReference type="InterPro" id="IPR029052">
    <property type="entry name" value="Metallo-depent_PP-like"/>
</dbReference>
<feature type="transmembrane region" description="Helical" evidence="2">
    <location>
        <begin position="199"/>
        <end position="219"/>
    </location>
</feature>
<feature type="compositionally biased region" description="Low complexity" evidence="1">
    <location>
        <begin position="71"/>
        <end position="99"/>
    </location>
</feature>
<dbReference type="InterPro" id="IPR051158">
    <property type="entry name" value="Metallophosphoesterase_sf"/>
</dbReference>
<dbReference type="Proteomes" id="UP000695562">
    <property type="component" value="Unassembled WGS sequence"/>
</dbReference>